<organism evidence="2 3">
    <name type="scientific">Heracleum sosnowskyi</name>
    <dbReference type="NCBI Taxonomy" id="360622"/>
    <lineage>
        <taxon>Eukaryota</taxon>
        <taxon>Viridiplantae</taxon>
        <taxon>Streptophyta</taxon>
        <taxon>Embryophyta</taxon>
        <taxon>Tracheophyta</taxon>
        <taxon>Spermatophyta</taxon>
        <taxon>Magnoliopsida</taxon>
        <taxon>eudicotyledons</taxon>
        <taxon>Gunneridae</taxon>
        <taxon>Pentapetalae</taxon>
        <taxon>asterids</taxon>
        <taxon>campanulids</taxon>
        <taxon>Apiales</taxon>
        <taxon>Apiaceae</taxon>
        <taxon>Apioideae</taxon>
        <taxon>apioid superclade</taxon>
        <taxon>Tordylieae</taxon>
        <taxon>Tordyliinae</taxon>
        <taxon>Heracleum</taxon>
    </lineage>
</organism>
<dbReference type="PANTHER" id="PTHR32116">
    <property type="entry name" value="GALACTURONOSYLTRANSFERASE 4-RELATED"/>
    <property type="match status" value="1"/>
</dbReference>
<dbReference type="PANTHER" id="PTHR32116:SF31">
    <property type="entry name" value="GALACTURONOSYLTRANSFERASE 8"/>
    <property type="match status" value="1"/>
</dbReference>
<dbReference type="InterPro" id="IPR029993">
    <property type="entry name" value="GAUT"/>
</dbReference>
<protein>
    <submittedName>
        <fullName evidence="2">Uncharacterized protein</fullName>
    </submittedName>
</protein>
<comment type="caution">
    <text evidence="2">The sequence shown here is derived from an EMBL/GenBank/DDBJ whole genome shotgun (WGS) entry which is preliminary data.</text>
</comment>
<gene>
    <name evidence="2" type="ORF">POM88_053190</name>
</gene>
<evidence type="ECO:0000256" key="1">
    <source>
        <dbReference type="SAM" id="MobiDB-lite"/>
    </source>
</evidence>
<reference evidence="2" key="2">
    <citation type="submission" date="2023-05" db="EMBL/GenBank/DDBJ databases">
        <authorList>
            <person name="Schelkunov M.I."/>
        </authorList>
    </citation>
    <scope>NUCLEOTIDE SEQUENCE</scope>
    <source>
        <strain evidence="2">Hsosn_3</strain>
        <tissue evidence="2">Leaf</tissue>
    </source>
</reference>
<evidence type="ECO:0000313" key="3">
    <source>
        <dbReference type="Proteomes" id="UP001237642"/>
    </source>
</evidence>
<dbReference type="GO" id="GO:0047262">
    <property type="term" value="F:polygalacturonate 4-alpha-galacturonosyltransferase activity"/>
    <property type="evidence" value="ECO:0007669"/>
    <property type="project" value="InterPro"/>
</dbReference>
<accession>A0AAD8LYE4</accession>
<sequence>MTRQYLGSEKHRENGPSKKNDQIGPVTSVCECMLRCGWYECGWVGISCAIGRVEVIFSHLSRNYTDLLSKPAYQALHNSDSSSINESLLRQFEKDVKERIKVTRQVITEAKASFDNQLKIQKLKDAIFAQNEQLTKATKQGAFSSLIAAKSIPKSLHCVTMRLMEERIAIQITSVVVNSAVKNAKDPSQHVFHVVIDKMNLGAMQVMFKMRDYNGAHVEVKAVEDYEIILCVGGSSEIVEVKVGVPQVPFPLSLLLQSHQVTPKLARLASLLSFHIELQFLDELL</sequence>
<reference evidence="2" key="1">
    <citation type="submission" date="2023-02" db="EMBL/GenBank/DDBJ databases">
        <title>Genome of toxic invasive species Heracleum sosnowskyi carries increased number of genes despite the absence of recent whole-genome duplications.</title>
        <authorList>
            <person name="Schelkunov M."/>
            <person name="Shtratnikova V."/>
            <person name="Makarenko M."/>
            <person name="Klepikova A."/>
            <person name="Omelchenko D."/>
            <person name="Novikova G."/>
            <person name="Obukhova E."/>
            <person name="Bogdanov V."/>
            <person name="Penin A."/>
            <person name="Logacheva M."/>
        </authorList>
    </citation>
    <scope>NUCLEOTIDE SEQUENCE</scope>
    <source>
        <strain evidence="2">Hsosn_3</strain>
        <tissue evidence="2">Leaf</tissue>
    </source>
</reference>
<feature type="region of interest" description="Disordered" evidence="1">
    <location>
        <begin position="1"/>
        <end position="20"/>
    </location>
</feature>
<keyword evidence="3" id="KW-1185">Reference proteome</keyword>
<dbReference type="AlphaFoldDB" id="A0AAD8LYE4"/>
<evidence type="ECO:0000313" key="2">
    <source>
        <dbReference type="EMBL" id="KAK1352759.1"/>
    </source>
</evidence>
<proteinExistence type="predicted"/>
<feature type="compositionally biased region" description="Basic and acidic residues" evidence="1">
    <location>
        <begin position="8"/>
        <end position="20"/>
    </location>
</feature>
<name>A0AAD8LYE4_9APIA</name>
<dbReference type="EMBL" id="JAUIZM010000015">
    <property type="protein sequence ID" value="KAK1352759.1"/>
    <property type="molecule type" value="Genomic_DNA"/>
</dbReference>
<dbReference type="Proteomes" id="UP001237642">
    <property type="component" value="Unassembled WGS sequence"/>
</dbReference>